<name>A0A1V9Y7L5_9STRA</name>
<keyword evidence="4" id="KW-1185">Reference proteome</keyword>
<dbReference type="GO" id="GO:0035091">
    <property type="term" value="F:phosphatidylinositol binding"/>
    <property type="evidence" value="ECO:0007669"/>
    <property type="project" value="InterPro"/>
</dbReference>
<keyword evidence="1" id="KW-0479">Metal-binding</keyword>
<dbReference type="GO" id="GO:0008270">
    <property type="term" value="F:zinc ion binding"/>
    <property type="evidence" value="ECO:0007669"/>
    <property type="project" value="UniProtKB-KW"/>
</dbReference>
<evidence type="ECO:0000259" key="2">
    <source>
        <dbReference type="PROSITE" id="PS50089"/>
    </source>
</evidence>
<feature type="domain" description="RING-type" evidence="2">
    <location>
        <begin position="187"/>
        <end position="230"/>
    </location>
</feature>
<accession>A0A1V9Y7L5</accession>
<dbReference type="InterPro" id="IPR001841">
    <property type="entry name" value="Znf_RING"/>
</dbReference>
<protein>
    <recommendedName>
        <fullName evidence="2">RING-type domain-containing protein</fullName>
    </recommendedName>
</protein>
<comment type="caution">
    <text evidence="3">The sequence shown here is derived from an EMBL/GenBank/DDBJ whole genome shotgun (WGS) entry which is preliminary data.</text>
</comment>
<dbReference type="STRING" id="74557.A0A1V9Y7L5"/>
<keyword evidence="1" id="KW-0862">Zinc</keyword>
<dbReference type="Pfam" id="PF13639">
    <property type="entry name" value="zf-RING_2"/>
    <property type="match status" value="1"/>
</dbReference>
<sequence>MNPTSHYSWIPALKKQLKHHTAIAMDIENAIYTSAQVKKDSKGRRHTIYSFVIISQKAQSWSIVQKRYSDCRTLYKSLKSWTRSHRGLNRPLVRFVALVDKMEFPSRTLGFDDYYTSQFRKLRLTAFMEFVLMVHDNAQLDDTPAIAELYQLLSMFIFGKHSANDIDSCCNSLTRSALSWTMQDDSCSICLNDLSADMTNPVFGLSCGHIFHQECALRWFEYQSVCPICRNPCKQGRTTCAADLANYPLY</sequence>
<proteinExistence type="predicted"/>
<dbReference type="InterPro" id="IPR013083">
    <property type="entry name" value="Znf_RING/FYVE/PHD"/>
</dbReference>
<gene>
    <name evidence="3" type="ORF">THRCLA_11472</name>
</gene>
<dbReference type="EMBL" id="JNBS01004915">
    <property type="protein sequence ID" value="OQR81720.1"/>
    <property type="molecule type" value="Genomic_DNA"/>
</dbReference>
<dbReference type="Proteomes" id="UP000243217">
    <property type="component" value="Unassembled WGS sequence"/>
</dbReference>
<dbReference type="SMART" id="SM00184">
    <property type="entry name" value="RING"/>
    <property type="match status" value="1"/>
</dbReference>
<dbReference type="AlphaFoldDB" id="A0A1V9Y7L5"/>
<dbReference type="Gene3D" id="3.30.40.10">
    <property type="entry name" value="Zinc/RING finger domain, C3HC4 (zinc finger)"/>
    <property type="match status" value="1"/>
</dbReference>
<dbReference type="SUPFAM" id="SSF57850">
    <property type="entry name" value="RING/U-box"/>
    <property type="match status" value="1"/>
</dbReference>
<dbReference type="SUPFAM" id="SSF64268">
    <property type="entry name" value="PX domain"/>
    <property type="match status" value="1"/>
</dbReference>
<dbReference type="InterPro" id="IPR036871">
    <property type="entry name" value="PX_dom_sf"/>
</dbReference>
<dbReference type="OrthoDB" id="8062037at2759"/>
<dbReference type="PROSITE" id="PS50089">
    <property type="entry name" value="ZF_RING_2"/>
    <property type="match status" value="1"/>
</dbReference>
<dbReference type="PANTHER" id="PTHR17550:SF4">
    <property type="entry name" value="E3 UBIQUITIN-PROTEIN LIGASE TTC3"/>
    <property type="match status" value="1"/>
</dbReference>
<reference evidence="3 4" key="1">
    <citation type="journal article" date="2014" name="Genome Biol. Evol.">
        <title>The secreted proteins of Achlya hypogyna and Thraustotheca clavata identify the ancestral oomycete secretome and reveal gene acquisitions by horizontal gene transfer.</title>
        <authorList>
            <person name="Misner I."/>
            <person name="Blouin N."/>
            <person name="Leonard G."/>
            <person name="Richards T.A."/>
            <person name="Lane C.E."/>
        </authorList>
    </citation>
    <scope>NUCLEOTIDE SEQUENCE [LARGE SCALE GENOMIC DNA]</scope>
    <source>
        <strain evidence="3 4">ATCC 34112</strain>
    </source>
</reference>
<organism evidence="3 4">
    <name type="scientific">Thraustotheca clavata</name>
    <dbReference type="NCBI Taxonomy" id="74557"/>
    <lineage>
        <taxon>Eukaryota</taxon>
        <taxon>Sar</taxon>
        <taxon>Stramenopiles</taxon>
        <taxon>Oomycota</taxon>
        <taxon>Saprolegniomycetes</taxon>
        <taxon>Saprolegniales</taxon>
        <taxon>Achlyaceae</taxon>
        <taxon>Thraustotheca</taxon>
    </lineage>
</organism>
<evidence type="ECO:0000256" key="1">
    <source>
        <dbReference type="PROSITE-ProRule" id="PRU00175"/>
    </source>
</evidence>
<dbReference type="PANTHER" id="PTHR17550">
    <property type="entry name" value="E3 UBIQUITIN-PROTEIN LIGASE TTC3"/>
    <property type="match status" value="1"/>
</dbReference>
<evidence type="ECO:0000313" key="4">
    <source>
        <dbReference type="Proteomes" id="UP000243217"/>
    </source>
</evidence>
<dbReference type="Gene3D" id="3.30.1520.10">
    <property type="entry name" value="Phox-like domain"/>
    <property type="match status" value="1"/>
</dbReference>
<evidence type="ECO:0000313" key="3">
    <source>
        <dbReference type="EMBL" id="OQR81720.1"/>
    </source>
</evidence>
<keyword evidence="1" id="KW-0863">Zinc-finger</keyword>